<organism evidence="3 4">
    <name type="scientific">Candidatus Brocadia carolinensis</name>
    <dbReference type="NCBI Taxonomy" id="1004156"/>
    <lineage>
        <taxon>Bacteria</taxon>
        <taxon>Pseudomonadati</taxon>
        <taxon>Planctomycetota</taxon>
        <taxon>Candidatus Brocadiia</taxon>
        <taxon>Candidatus Brocadiales</taxon>
        <taxon>Candidatus Brocadiaceae</taxon>
        <taxon>Candidatus Brocadia</taxon>
    </lineage>
</organism>
<dbReference type="InterPro" id="IPR036909">
    <property type="entry name" value="Cyt_c-like_dom_sf"/>
</dbReference>
<evidence type="ECO:0000259" key="2">
    <source>
        <dbReference type="Pfam" id="PF09098"/>
    </source>
</evidence>
<dbReference type="InterPro" id="IPR015182">
    <property type="entry name" value="QH-AmDH_asu_heme-bd_dom"/>
</dbReference>
<comment type="caution">
    <text evidence="3">The sequence shown here is derived from an EMBL/GenBank/DDBJ whole genome shotgun (WGS) entry which is preliminary data.</text>
</comment>
<proteinExistence type="predicted"/>
<dbReference type="Pfam" id="PF09098">
    <property type="entry name" value="Dehyd-heme_bind"/>
    <property type="match status" value="1"/>
</dbReference>
<gene>
    <name evidence="3" type="ORF">AYP45_10415</name>
</gene>
<feature type="domain" description="Quinohemoprotein amine dehydrogenase alpha subunit haem binding" evidence="2">
    <location>
        <begin position="35"/>
        <end position="139"/>
    </location>
</feature>
<dbReference type="SUPFAM" id="SSF46626">
    <property type="entry name" value="Cytochrome c"/>
    <property type="match status" value="1"/>
</dbReference>
<dbReference type="Gene3D" id="1.10.760.10">
    <property type="entry name" value="Cytochrome c-like domain"/>
    <property type="match status" value="2"/>
</dbReference>
<protein>
    <recommendedName>
        <fullName evidence="2">Quinohemoprotein amine dehydrogenase alpha subunit haem binding domain-containing protein</fullName>
    </recommendedName>
</protein>
<dbReference type="STRING" id="1004156.AYP45_10415"/>
<keyword evidence="1" id="KW-0732">Signal</keyword>
<dbReference type="AlphaFoldDB" id="A0A1V4AT41"/>
<evidence type="ECO:0000313" key="4">
    <source>
        <dbReference type="Proteomes" id="UP000189681"/>
    </source>
</evidence>
<dbReference type="GO" id="GO:0020037">
    <property type="term" value="F:heme binding"/>
    <property type="evidence" value="ECO:0007669"/>
    <property type="project" value="InterPro"/>
</dbReference>
<dbReference type="GO" id="GO:0009055">
    <property type="term" value="F:electron transfer activity"/>
    <property type="evidence" value="ECO:0007669"/>
    <property type="project" value="InterPro"/>
</dbReference>
<accession>A0A1V4AT41</accession>
<name>A0A1V4AT41_9BACT</name>
<feature type="chain" id="PRO_5012030801" description="Quinohemoprotein amine dehydrogenase alpha subunit haem binding domain-containing protein" evidence="1">
    <location>
        <begin position="21"/>
        <end position="215"/>
    </location>
</feature>
<dbReference type="EMBL" id="AYTS01000091">
    <property type="protein sequence ID" value="OOP56201.1"/>
    <property type="molecule type" value="Genomic_DNA"/>
</dbReference>
<feature type="signal peptide" evidence="1">
    <location>
        <begin position="1"/>
        <end position="20"/>
    </location>
</feature>
<sequence>MVKRFIFLYLGLIASFNAYGQTQEAQEKFQYKAPEYLYEEKCSKCHTLERVFAETKTEDEWRICVARMMAKSPLWIADKEGERIVDEIVHGRKDTVVATSQIKKYDDVHVLFVDRCTRCHTLTRILKQNKTREEWQETILRMRENAPELFLDEDIPIITDYLAERGKMIREDIAAQIMVEKCLVCHEVGRILLEQKSRKLGRLCCRYACAGQTKI</sequence>
<reference evidence="3 4" key="1">
    <citation type="journal article" date="2017" name="Water Res.">
        <title>Discovery and metagenomic analysis of an anammox bacterial enrichment related to Candidatus "Brocadia caroliniensis" in a full-scale glycerol-fed nitritation-denitritation separate centrate treatment process.</title>
        <authorList>
            <person name="Park H."/>
            <person name="Brotto A.C."/>
            <person name="van Loosdrecht M.C."/>
            <person name="Chandran K."/>
        </authorList>
    </citation>
    <scope>NUCLEOTIDE SEQUENCE [LARGE SCALE GENOMIC DNA]</scope>
    <source>
        <strain evidence="3">26THWARD</strain>
    </source>
</reference>
<dbReference type="Proteomes" id="UP000189681">
    <property type="component" value="Unassembled WGS sequence"/>
</dbReference>
<evidence type="ECO:0000256" key="1">
    <source>
        <dbReference type="SAM" id="SignalP"/>
    </source>
</evidence>
<evidence type="ECO:0000313" key="3">
    <source>
        <dbReference type="EMBL" id="OOP56201.1"/>
    </source>
</evidence>